<evidence type="ECO:0000313" key="3">
    <source>
        <dbReference type="Proteomes" id="UP000005050"/>
    </source>
</evidence>
<comment type="caution">
    <text evidence="2">The sequence shown here is derived from an EMBL/GenBank/DDBJ whole genome shotgun (WGS) entry which is preliminary data.</text>
</comment>
<name>H3RHF8_PANSE</name>
<dbReference type="AlphaFoldDB" id="H3RHF8"/>
<organism evidence="2 3">
    <name type="scientific">Pantoea stewartii subsp. stewartii DC283</name>
    <dbReference type="NCBI Taxonomy" id="660596"/>
    <lineage>
        <taxon>Bacteria</taxon>
        <taxon>Pseudomonadati</taxon>
        <taxon>Pseudomonadota</taxon>
        <taxon>Gammaproteobacteria</taxon>
        <taxon>Enterobacterales</taxon>
        <taxon>Erwiniaceae</taxon>
        <taxon>Pantoea</taxon>
    </lineage>
</organism>
<evidence type="ECO:0000256" key="1">
    <source>
        <dbReference type="SAM" id="MobiDB-lite"/>
    </source>
</evidence>
<feature type="compositionally biased region" description="Polar residues" evidence="1">
    <location>
        <begin position="29"/>
        <end position="49"/>
    </location>
</feature>
<proteinExistence type="predicted"/>
<sequence length="49" mass="5178">MSGTPLCDGEDAGAGEEGWGRAEKERVLTTENKNADTSVGVQVRQANKN</sequence>
<accession>H3RHF8</accession>
<dbReference type="PATRIC" id="fig|660596.6.peg.3649"/>
<feature type="compositionally biased region" description="Basic and acidic residues" evidence="1">
    <location>
        <begin position="18"/>
        <end position="28"/>
    </location>
</feature>
<dbReference type="RefSeq" id="WP_006120924.1">
    <property type="nucleotide sequence ID" value="NZ_AHIE01000029.1"/>
</dbReference>
<reference evidence="2 3" key="1">
    <citation type="journal article" date="2012" name="Mol. Microbiol.">
        <title>The genetic and structural basis of two distinct terminal side branch residues in stewartan and amylovoran exopolysaccharides and their potential role in host adaptation.</title>
        <authorList>
            <person name="Wang X."/>
            <person name="Yang F."/>
            <person name="von Bodman S.B."/>
        </authorList>
    </citation>
    <scope>NUCLEOTIDE SEQUENCE [LARGE SCALE GENOMIC DNA]</scope>
    <source>
        <strain evidence="2 3">DC283</strain>
    </source>
</reference>
<protein>
    <submittedName>
        <fullName evidence="2">Uncharacterized protein</fullName>
    </submittedName>
</protein>
<dbReference type="EMBL" id="AHIE01000029">
    <property type="protein sequence ID" value="EHT99129.1"/>
    <property type="molecule type" value="Genomic_DNA"/>
</dbReference>
<gene>
    <name evidence="2" type="ORF">CKS_0740</name>
</gene>
<dbReference type="Proteomes" id="UP000005050">
    <property type="component" value="Unassembled WGS sequence"/>
</dbReference>
<evidence type="ECO:0000313" key="2">
    <source>
        <dbReference type="EMBL" id="EHT99129.1"/>
    </source>
</evidence>
<feature type="region of interest" description="Disordered" evidence="1">
    <location>
        <begin position="1"/>
        <end position="49"/>
    </location>
</feature>